<name>A0AAV4RSN9_CAEEX</name>
<feature type="non-terminal residue" evidence="1">
    <location>
        <position position="47"/>
    </location>
</feature>
<protein>
    <submittedName>
        <fullName evidence="1">Uncharacterized protein</fullName>
    </submittedName>
</protein>
<reference evidence="1 2" key="1">
    <citation type="submission" date="2021-06" db="EMBL/GenBank/DDBJ databases">
        <title>Caerostris extrusa draft genome.</title>
        <authorList>
            <person name="Kono N."/>
            <person name="Arakawa K."/>
        </authorList>
    </citation>
    <scope>NUCLEOTIDE SEQUENCE [LARGE SCALE GENOMIC DNA]</scope>
</reference>
<evidence type="ECO:0000313" key="1">
    <source>
        <dbReference type="EMBL" id="GIY24164.1"/>
    </source>
</evidence>
<proteinExistence type="predicted"/>
<dbReference type="AlphaFoldDB" id="A0AAV4RSN9"/>
<feature type="non-terminal residue" evidence="1">
    <location>
        <position position="1"/>
    </location>
</feature>
<sequence>SKNGISFNNKANDELPYFTVVCDVSVKYKGTFCKAKIKKITRVVKCK</sequence>
<organism evidence="1 2">
    <name type="scientific">Caerostris extrusa</name>
    <name type="common">Bark spider</name>
    <name type="synonym">Caerostris bankana</name>
    <dbReference type="NCBI Taxonomy" id="172846"/>
    <lineage>
        <taxon>Eukaryota</taxon>
        <taxon>Metazoa</taxon>
        <taxon>Ecdysozoa</taxon>
        <taxon>Arthropoda</taxon>
        <taxon>Chelicerata</taxon>
        <taxon>Arachnida</taxon>
        <taxon>Araneae</taxon>
        <taxon>Araneomorphae</taxon>
        <taxon>Entelegynae</taxon>
        <taxon>Araneoidea</taxon>
        <taxon>Araneidae</taxon>
        <taxon>Caerostris</taxon>
    </lineage>
</organism>
<dbReference type="Gene3D" id="2.30.30.140">
    <property type="match status" value="1"/>
</dbReference>
<gene>
    <name evidence="1" type="ORF">CEXT_764001</name>
</gene>
<comment type="caution">
    <text evidence="1">The sequence shown here is derived from an EMBL/GenBank/DDBJ whole genome shotgun (WGS) entry which is preliminary data.</text>
</comment>
<evidence type="ECO:0000313" key="2">
    <source>
        <dbReference type="Proteomes" id="UP001054945"/>
    </source>
</evidence>
<accession>A0AAV4RSN9</accession>
<dbReference type="EMBL" id="BPLR01008363">
    <property type="protein sequence ID" value="GIY24164.1"/>
    <property type="molecule type" value="Genomic_DNA"/>
</dbReference>
<dbReference type="Proteomes" id="UP001054945">
    <property type="component" value="Unassembled WGS sequence"/>
</dbReference>
<keyword evidence="2" id="KW-1185">Reference proteome</keyword>